<feature type="region of interest" description="Disordered" evidence="1">
    <location>
        <begin position="81"/>
        <end position="117"/>
    </location>
</feature>
<gene>
    <name evidence="2" type="ORF">ATL42_0942</name>
</gene>
<accession>A0A2A9E4B8</accession>
<evidence type="ECO:0000313" key="2">
    <source>
        <dbReference type="EMBL" id="PFG33082.1"/>
    </source>
</evidence>
<dbReference type="OrthoDB" id="5147957at2"/>
<evidence type="ECO:0000256" key="1">
    <source>
        <dbReference type="SAM" id="MobiDB-lite"/>
    </source>
</evidence>
<comment type="caution">
    <text evidence="2">The sequence shown here is derived from an EMBL/GenBank/DDBJ whole genome shotgun (WGS) entry which is preliminary data.</text>
</comment>
<sequence length="117" mass="12731">MARLFWVATGSVATIAVIVKGRAAVRRYAPATLVDRAAATAQSTGETLQDVAGSFLTDFRTARDERAKQLADALLAPTQGTVDDLRERREHAADRATAQRYAADVEDQDDEELGYSF</sequence>
<protein>
    <submittedName>
        <fullName evidence="2">Uncharacterized protein</fullName>
    </submittedName>
</protein>
<dbReference type="AlphaFoldDB" id="A0A2A9E4B8"/>
<proteinExistence type="predicted"/>
<organism evidence="2 3">
    <name type="scientific">Sanguibacter antarcticus</name>
    <dbReference type="NCBI Taxonomy" id="372484"/>
    <lineage>
        <taxon>Bacteria</taxon>
        <taxon>Bacillati</taxon>
        <taxon>Actinomycetota</taxon>
        <taxon>Actinomycetes</taxon>
        <taxon>Micrococcales</taxon>
        <taxon>Sanguibacteraceae</taxon>
        <taxon>Sanguibacter</taxon>
    </lineage>
</organism>
<name>A0A2A9E4B8_9MICO</name>
<evidence type="ECO:0000313" key="3">
    <source>
        <dbReference type="Proteomes" id="UP000225548"/>
    </source>
</evidence>
<keyword evidence="3" id="KW-1185">Reference proteome</keyword>
<dbReference type="RefSeq" id="WP_098454345.1">
    <property type="nucleotide sequence ID" value="NZ_PDJG01000001.1"/>
</dbReference>
<dbReference type="EMBL" id="PDJG01000001">
    <property type="protein sequence ID" value="PFG33082.1"/>
    <property type="molecule type" value="Genomic_DNA"/>
</dbReference>
<feature type="compositionally biased region" description="Basic and acidic residues" evidence="1">
    <location>
        <begin position="83"/>
        <end position="94"/>
    </location>
</feature>
<dbReference type="Proteomes" id="UP000225548">
    <property type="component" value="Unassembled WGS sequence"/>
</dbReference>
<reference evidence="2 3" key="1">
    <citation type="submission" date="2017-10" db="EMBL/GenBank/DDBJ databases">
        <title>Sequencing the genomes of 1000 actinobacteria strains.</title>
        <authorList>
            <person name="Klenk H.-P."/>
        </authorList>
    </citation>
    <scope>NUCLEOTIDE SEQUENCE [LARGE SCALE GENOMIC DNA]</scope>
    <source>
        <strain evidence="2 3">DSM 18966</strain>
    </source>
</reference>
<feature type="compositionally biased region" description="Acidic residues" evidence="1">
    <location>
        <begin position="104"/>
        <end position="117"/>
    </location>
</feature>